<dbReference type="SUPFAM" id="SSF56784">
    <property type="entry name" value="HAD-like"/>
    <property type="match status" value="1"/>
</dbReference>
<dbReference type="GO" id="GO:0016787">
    <property type="term" value="F:hydrolase activity"/>
    <property type="evidence" value="ECO:0007669"/>
    <property type="project" value="UniProtKB-KW"/>
</dbReference>
<accession>A0A7C4D8G4</accession>
<dbReference type="InterPro" id="IPR041492">
    <property type="entry name" value="HAD_2"/>
</dbReference>
<dbReference type="Gene3D" id="1.10.150.240">
    <property type="entry name" value="Putative phosphatase, domain 2"/>
    <property type="match status" value="1"/>
</dbReference>
<organism evidence="1">
    <name type="scientific">Staphylothermus marinus</name>
    <dbReference type="NCBI Taxonomy" id="2280"/>
    <lineage>
        <taxon>Archaea</taxon>
        <taxon>Thermoproteota</taxon>
        <taxon>Thermoprotei</taxon>
        <taxon>Desulfurococcales</taxon>
        <taxon>Desulfurococcaceae</taxon>
        <taxon>Staphylothermus</taxon>
    </lineage>
</organism>
<dbReference type="InterPro" id="IPR023214">
    <property type="entry name" value="HAD_sf"/>
</dbReference>
<name>A0A7C4D8G4_STAMA</name>
<gene>
    <name evidence="1" type="ORF">ENU14_03785</name>
</gene>
<proteinExistence type="predicted"/>
<dbReference type="AlphaFoldDB" id="A0A7C4D8G4"/>
<dbReference type="InterPro" id="IPR023198">
    <property type="entry name" value="PGP-like_dom2"/>
</dbReference>
<protein>
    <submittedName>
        <fullName evidence="1">HAD family hydrolase</fullName>
    </submittedName>
</protein>
<dbReference type="InterPro" id="IPR036412">
    <property type="entry name" value="HAD-like_sf"/>
</dbReference>
<evidence type="ECO:0000313" key="1">
    <source>
        <dbReference type="EMBL" id="HGM58692.1"/>
    </source>
</evidence>
<reference evidence="1" key="1">
    <citation type="journal article" date="2020" name="mSystems">
        <title>Genome- and Community-Level Interaction Insights into Carbon Utilization and Element Cycling Functions of Hydrothermarchaeota in Hydrothermal Sediment.</title>
        <authorList>
            <person name="Zhou Z."/>
            <person name="Liu Y."/>
            <person name="Xu W."/>
            <person name="Pan J."/>
            <person name="Luo Z.H."/>
            <person name="Li M."/>
        </authorList>
    </citation>
    <scope>NUCLEOTIDE SEQUENCE [LARGE SCALE GENOMIC DNA]</scope>
    <source>
        <strain evidence="1">SpSt-642</strain>
    </source>
</reference>
<sequence length="234" mass="28183">MLTNGIKLIILDYDLTLIDNIIDFYDSFNETLREYCVETVSYIDFYNRFMRDDLKSILPKFIDSESFWIKMRSKLCSSKSINYVDEYTRFFLYNTRLMNMKNVIVSGKYCHKQYIVNDLIANNIIDYIDDIFTFLDLDLLNGVEEELFDKSWLLKYVLNKYGVEPFETVFIGDYYMDYVSCLKTGVFFIGLARSDYRYSVFRKHGVRYIARDFREVFLYLIDLINEKTSYFTQY</sequence>
<comment type="caution">
    <text evidence="1">The sequence shown here is derived from an EMBL/GenBank/DDBJ whole genome shotgun (WGS) entry which is preliminary data.</text>
</comment>
<dbReference type="Gene3D" id="3.40.50.1000">
    <property type="entry name" value="HAD superfamily/HAD-like"/>
    <property type="match status" value="1"/>
</dbReference>
<dbReference type="Pfam" id="PF13419">
    <property type="entry name" value="HAD_2"/>
    <property type="match status" value="1"/>
</dbReference>
<keyword evidence="1" id="KW-0378">Hydrolase</keyword>
<dbReference type="EMBL" id="DTBJ01000028">
    <property type="protein sequence ID" value="HGM58692.1"/>
    <property type="molecule type" value="Genomic_DNA"/>
</dbReference>